<evidence type="ECO:0000256" key="3">
    <source>
        <dbReference type="ARBA" id="ARBA00023163"/>
    </source>
</evidence>
<accession>A0A4D6QH88</accession>
<evidence type="ECO:0000256" key="2">
    <source>
        <dbReference type="ARBA" id="ARBA00023125"/>
    </source>
</evidence>
<dbReference type="AlphaFoldDB" id="A0A4D6QH88"/>
<keyword evidence="4" id="KW-0539">Nucleus</keyword>
<dbReference type="PANTHER" id="PTHR31140:SF81">
    <property type="entry name" value="B3 DOMAIN-CONTAINING TRANSCRIPTION FACTOR ABI3"/>
    <property type="match status" value="1"/>
</dbReference>
<feature type="compositionally biased region" description="Low complexity" evidence="5">
    <location>
        <begin position="313"/>
        <end position="325"/>
    </location>
</feature>
<evidence type="ECO:0000256" key="5">
    <source>
        <dbReference type="SAM" id="MobiDB-lite"/>
    </source>
</evidence>
<dbReference type="EMBL" id="MH925230">
    <property type="protein sequence ID" value="QCF46580.1"/>
    <property type="molecule type" value="mRNA"/>
</dbReference>
<feature type="compositionally biased region" description="Low complexity" evidence="5">
    <location>
        <begin position="38"/>
        <end position="55"/>
    </location>
</feature>
<feature type="region of interest" description="Disordered" evidence="5">
    <location>
        <begin position="313"/>
        <end position="349"/>
    </location>
</feature>
<feature type="region of interest" description="Disordered" evidence="5">
    <location>
        <begin position="1"/>
        <end position="64"/>
    </location>
</feature>
<evidence type="ECO:0000259" key="6">
    <source>
        <dbReference type="PROSITE" id="PS50863"/>
    </source>
</evidence>
<dbReference type="SUPFAM" id="SSF101936">
    <property type="entry name" value="DNA-binding pseudobarrel domain"/>
    <property type="match status" value="1"/>
</dbReference>
<evidence type="ECO:0000313" key="7">
    <source>
        <dbReference type="EMBL" id="QCF46580.1"/>
    </source>
</evidence>
<protein>
    <submittedName>
        <fullName evidence="7">B3 domain-containing transcription factor</fullName>
    </submittedName>
</protein>
<dbReference type="GO" id="GO:0003700">
    <property type="term" value="F:DNA-binding transcription factor activity"/>
    <property type="evidence" value="ECO:0007669"/>
    <property type="project" value="InterPro"/>
</dbReference>
<dbReference type="PROSITE" id="PS50863">
    <property type="entry name" value="B3"/>
    <property type="match status" value="1"/>
</dbReference>
<dbReference type="InterPro" id="IPR003340">
    <property type="entry name" value="B3_DNA-bd"/>
</dbReference>
<organism evidence="7">
    <name type="scientific">Pohlia nutans</name>
    <dbReference type="NCBI Taxonomy" id="140635"/>
    <lineage>
        <taxon>Eukaryota</taxon>
        <taxon>Viridiplantae</taxon>
        <taxon>Streptophyta</taxon>
        <taxon>Embryophyta</taxon>
        <taxon>Bryophyta</taxon>
        <taxon>Bryophytina</taxon>
        <taxon>Bryopsida</taxon>
        <taxon>Bryidae</taxon>
        <taxon>Bryanae</taxon>
        <taxon>Bryales</taxon>
        <taxon>Mniaceae</taxon>
        <taxon>Pohlia</taxon>
    </lineage>
</organism>
<keyword evidence="3" id="KW-0804">Transcription</keyword>
<reference evidence="7" key="1">
    <citation type="submission" date="2018-09" db="EMBL/GenBank/DDBJ databases">
        <title>Transcriptome sequencing and physiological analysis of Pohlia nutans under salt stress reveal the important roles of ROS-scavenging system.</title>
        <authorList>
            <person name="Zhang W."/>
            <person name="Liu S."/>
            <person name="Li C."/>
            <person name="Zhang P."/>
            <person name="Zhang P."/>
        </authorList>
    </citation>
    <scope>NUCLEOTIDE SEQUENCE</scope>
    <source>
        <strain evidence="7">Antarctic Moss No.L</strain>
    </source>
</reference>
<name>A0A4D6QH88_9BRYO</name>
<proteinExistence type="evidence at transcript level"/>
<keyword evidence="1" id="KW-0805">Transcription regulation</keyword>
<dbReference type="InterPro" id="IPR044800">
    <property type="entry name" value="LEC2-like"/>
</dbReference>
<feature type="domain" description="TF-B3" evidence="6">
    <location>
        <begin position="361"/>
        <end position="462"/>
    </location>
</feature>
<dbReference type="SMART" id="SM01019">
    <property type="entry name" value="B3"/>
    <property type="match status" value="1"/>
</dbReference>
<evidence type="ECO:0000256" key="1">
    <source>
        <dbReference type="ARBA" id="ARBA00023015"/>
    </source>
</evidence>
<dbReference type="InterPro" id="IPR015300">
    <property type="entry name" value="DNA-bd_pseudobarrel_sf"/>
</dbReference>
<keyword evidence="2" id="KW-0238">DNA-binding</keyword>
<dbReference type="Gene3D" id="2.40.330.10">
    <property type="entry name" value="DNA-binding pseudobarrel domain"/>
    <property type="match status" value="1"/>
</dbReference>
<sequence length="573" mass="62291">MESSKGDLWLDPTQALPSSIPFTTQPVSVSGMEKNQQGSGDYSSGSFPSCSSTSSEQTQSPALVMDGGDDVSAMLKDDEVRAMLKKVTVNEGVLNKAIQSLGGGEKGLKSLMGYIMLWVKQQRDSKQQKSTSNPPLSCGAAGDVALQQNSDAFHILSGILQPQVPEQDLQPFQRFKSRRLAMDAGLGVDTGYCPSSFMNVGVNPEEYKPEIMASPGTMASPGIMASSPGIMAIPCIPQLSYGVMQQPVMLPVMPFTSSHHIGMPSVVEQTPAMTTKAARRHRMARQRQSMMNQHHARAANSYAAAATPAVSVGGGSSSWSTANSSAPPVKKSHIAQIAPQSATPVTATRKGRNMESLTLLLQKELRPSDVGNLGRIILPKKEAEQHMPFLAMRGGISIQMEDFDSGRTWNLRYRFWPNNKNRMYLLENTGEFVKSHHLVEGDQLILYRTQQGGYVLRGKKKKTQRLDVGESVEMKFAHSSAKGSLEEPSSPKEKNGFLVQRLYGGGPPEKGSVKEEPVTLDDDDPFLKEMMLSMGPSFGADSSCLQTLERFPSLNLDFPLDEIMAVAKMEPEG</sequence>
<evidence type="ECO:0000256" key="4">
    <source>
        <dbReference type="ARBA" id="ARBA00023242"/>
    </source>
</evidence>
<feature type="compositionally biased region" description="Polar residues" evidence="5">
    <location>
        <begin position="15"/>
        <end position="37"/>
    </location>
</feature>
<dbReference type="PANTHER" id="PTHR31140">
    <property type="entry name" value="B3 DOMAIN-CONTAINING TRANSCRIPTION FACTOR ABI3"/>
    <property type="match status" value="1"/>
</dbReference>
<dbReference type="Pfam" id="PF02362">
    <property type="entry name" value="B3"/>
    <property type="match status" value="1"/>
</dbReference>
<dbReference type="CDD" id="cd10017">
    <property type="entry name" value="B3_DNA"/>
    <property type="match status" value="1"/>
</dbReference>
<gene>
    <name evidence="7" type="primary">ABI3</name>
</gene>
<dbReference type="GO" id="GO:0003677">
    <property type="term" value="F:DNA binding"/>
    <property type="evidence" value="ECO:0007669"/>
    <property type="project" value="UniProtKB-KW"/>
</dbReference>